<dbReference type="InterPro" id="IPR032675">
    <property type="entry name" value="LRR_dom_sf"/>
</dbReference>
<protein>
    <submittedName>
        <fullName evidence="6 7">Uncharacterized protein</fullName>
    </submittedName>
</protein>
<dbReference type="Proteomes" id="UP000008827">
    <property type="component" value="Chromosome 18"/>
</dbReference>
<keyword evidence="4" id="KW-0472">Membrane</keyword>
<accession>A0A0R0FBI5</accession>
<keyword evidence="3" id="KW-0677">Repeat</keyword>
<proteinExistence type="predicted"/>
<reference evidence="6" key="3">
    <citation type="submission" date="2018-07" db="EMBL/GenBank/DDBJ databases">
        <title>WGS assembly of Glycine max.</title>
        <authorList>
            <person name="Schmutz J."/>
            <person name="Cannon S."/>
            <person name="Schlueter J."/>
            <person name="Ma J."/>
            <person name="Mitros T."/>
            <person name="Nelson W."/>
            <person name="Hyten D."/>
            <person name="Song Q."/>
            <person name="Thelen J."/>
            <person name="Cheng J."/>
            <person name="Xu D."/>
            <person name="Hellsten U."/>
            <person name="May G."/>
            <person name="Yu Y."/>
            <person name="Sakurai T."/>
            <person name="Umezawa T."/>
            <person name="Bhattacharyya M."/>
            <person name="Sandhu D."/>
            <person name="Valliyodan B."/>
            <person name="Lindquist E."/>
            <person name="Peto M."/>
            <person name="Grant D."/>
            <person name="Shu S."/>
            <person name="Goodstein D."/>
            <person name="Barry K."/>
            <person name="Futrell-Griggs M."/>
            <person name="Abernathy B."/>
            <person name="Du J."/>
            <person name="Tian Z."/>
            <person name="Zhu L."/>
            <person name="Gill N."/>
            <person name="Joshi T."/>
            <person name="Libault M."/>
            <person name="Sethuraman A."/>
            <person name="Zhang X."/>
            <person name="Shinozaki K."/>
            <person name="Nguyen H."/>
            <person name="Wing R."/>
            <person name="Cregan P."/>
            <person name="Specht J."/>
            <person name="Grimwood J."/>
            <person name="Rokhsar D."/>
            <person name="Stacey G."/>
            <person name="Shoemaker R."/>
            <person name="Jackson S."/>
        </authorList>
    </citation>
    <scope>NUCLEOTIDE SEQUENCE</scope>
    <source>
        <tissue evidence="6">Callus</tissue>
    </source>
</reference>
<dbReference type="AlphaFoldDB" id="A0A0R0FBI5"/>
<evidence type="ECO:0000256" key="4">
    <source>
        <dbReference type="ARBA" id="ARBA00023136"/>
    </source>
</evidence>
<evidence type="ECO:0000256" key="2">
    <source>
        <dbReference type="ARBA" id="ARBA00022729"/>
    </source>
</evidence>
<evidence type="ECO:0000313" key="6">
    <source>
        <dbReference type="EMBL" id="KRG99722.1"/>
    </source>
</evidence>
<keyword evidence="2" id="KW-0732">Signal</keyword>
<dbReference type="Gene3D" id="3.80.10.10">
    <property type="entry name" value="Ribonuclease Inhibitor"/>
    <property type="match status" value="1"/>
</dbReference>
<dbReference type="PANTHER" id="PTHR45974:SF134">
    <property type="entry name" value="OS01G0960400 PROTEIN"/>
    <property type="match status" value="1"/>
</dbReference>
<dbReference type="EMBL" id="CM000851">
    <property type="protein sequence ID" value="KRG99722.1"/>
    <property type="molecule type" value="Genomic_DNA"/>
</dbReference>
<evidence type="ECO:0000256" key="3">
    <source>
        <dbReference type="ARBA" id="ARBA00022737"/>
    </source>
</evidence>
<keyword evidence="8" id="KW-1185">Reference proteome</keyword>
<dbReference type="InParanoid" id="A0A0R0FBI5"/>
<comment type="subcellular location">
    <subcellularLocation>
        <location evidence="1">Membrane</location>
    </subcellularLocation>
</comment>
<dbReference type="SMR" id="A0A0R0FBI5"/>
<dbReference type="PANTHER" id="PTHR45974">
    <property type="entry name" value="RECEPTOR-LIKE PROTEIN 55"/>
    <property type="match status" value="1"/>
</dbReference>
<dbReference type="Pfam" id="PF13855">
    <property type="entry name" value="LRR_8"/>
    <property type="match status" value="1"/>
</dbReference>
<evidence type="ECO:0000256" key="5">
    <source>
        <dbReference type="ARBA" id="ARBA00023180"/>
    </source>
</evidence>
<dbReference type="SUPFAM" id="SSF52058">
    <property type="entry name" value="L domain-like"/>
    <property type="match status" value="1"/>
</dbReference>
<reference evidence="6 7" key="1">
    <citation type="journal article" date="2010" name="Nature">
        <title>Genome sequence of the palaeopolyploid soybean.</title>
        <authorList>
            <person name="Schmutz J."/>
            <person name="Cannon S.B."/>
            <person name="Schlueter J."/>
            <person name="Ma J."/>
            <person name="Mitros T."/>
            <person name="Nelson W."/>
            <person name="Hyten D.L."/>
            <person name="Song Q."/>
            <person name="Thelen J.J."/>
            <person name="Cheng J."/>
            <person name="Xu D."/>
            <person name="Hellsten U."/>
            <person name="May G.D."/>
            <person name="Yu Y."/>
            <person name="Sakurai T."/>
            <person name="Umezawa T."/>
            <person name="Bhattacharyya M.K."/>
            <person name="Sandhu D."/>
            <person name="Valliyodan B."/>
            <person name="Lindquist E."/>
            <person name="Peto M."/>
            <person name="Grant D."/>
            <person name="Shu S."/>
            <person name="Goodstein D."/>
            <person name="Barry K."/>
            <person name="Futrell-Griggs M."/>
            <person name="Abernathy B."/>
            <person name="Du J."/>
            <person name="Tian Z."/>
            <person name="Zhu L."/>
            <person name="Gill N."/>
            <person name="Joshi T."/>
            <person name="Libault M."/>
            <person name="Sethuraman A."/>
            <person name="Zhang X.-C."/>
            <person name="Shinozaki K."/>
            <person name="Nguyen H.T."/>
            <person name="Wing R.A."/>
            <person name="Cregan P."/>
            <person name="Specht J."/>
            <person name="Grimwood J."/>
            <person name="Rokhsar D."/>
            <person name="Stacey G."/>
            <person name="Shoemaker R.C."/>
            <person name="Jackson S.A."/>
        </authorList>
    </citation>
    <scope>NUCLEOTIDE SEQUENCE</scope>
    <source>
        <strain evidence="7">cv. Williams 82</strain>
        <tissue evidence="6">Callus</tissue>
    </source>
</reference>
<dbReference type="InterPro" id="IPR001611">
    <property type="entry name" value="Leu-rich_rpt"/>
</dbReference>
<evidence type="ECO:0000256" key="1">
    <source>
        <dbReference type="ARBA" id="ARBA00004370"/>
    </source>
</evidence>
<dbReference type="GO" id="GO:0016020">
    <property type="term" value="C:membrane"/>
    <property type="evidence" value="ECO:0007669"/>
    <property type="project" value="UniProtKB-SubCell"/>
</dbReference>
<evidence type="ECO:0000313" key="7">
    <source>
        <dbReference type="EnsemblPlants" id="KRG99722"/>
    </source>
</evidence>
<dbReference type="EnsemblPlants" id="KRG99722">
    <property type="protein sequence ID" value="KRG99722"/>
    <property type="gene ID" value="GLYMA_18G166300"/>
</dbReference>
<evidence type="ECO:0000313" key="8">
    <source>
        <dbReference type="Proteomes" id="UP000008827"/>
    </source>
</evidence>
<keyword evidence="5" id="KW-0325">Glycoprotein</keyword>
<reference evidence="7" key="2">
    <citation type="submission" date="2018-02" db="UniProtKB">
        <authorList>
            <consortium name="EnsemblPlants"/>
        </authorList>
    </citation>
    <scope>IDENTIFICATION</scope>
    <source>
        <strain evidence="7">Williams 82</strain>
    </source>
</reference>
<dbReference type="Gramene" id="KRG99722">
    <property type="protein sequence ID" value="KRG99722"/>
    <property type="gene ID" value="GLYMA_18G166300"/>
</dbReference>
<organism evidence="6">
    <name type="scientific">Glycine max</name>
    <name type="common">Soybean</name>
    <name type="synonym">Glycine hispida</name>
    <dbReference type="NCBI Taxonomy" id="3847"/>
    <lineage>
        <taxon>Eukaryota</taxon>
        <taxon>Viridiplantae</taxon>
        <taxon>Streptophyta</taxon>
        <taxon>Embryophyta</taxon>
        <taxon>Tracheophyta</taxon>
        <taxon>Spermatophyta</taxon>
        <taxon>Magnoliopsida</taxon>
        <taxon>eudicotyledons</taxon>
        <taxon>Gunneridae</taxon>
        <taxon>Pentapetalae</taxon>
        <taxon>rosids</taxon>
        <taxon>fabids</taxon>
        <taxon>Fabales</taxon>
        <taxon>Fabaceae</taxon>
        <taxon>Papilionoideae</taxon>
        <taxon>50 kb inversion clade</taxon>
        <taxon>NPAAA clade</taxon>
        <taxon>indigoferoid/millettioid clade</taxon>
        <taxon>Phaseoleae</taxon>
        <taxon>Glycine</taxon>
        <taxon>Glycine subgen. Soja</taxon>
    </lineage>
</organism>
<sequence length="150" mass="17045">MEAHTSTMIATSDREVWFFVKDKKYDNVNNAPAFLGRFLNNLHFAKGFNIEATWKIDKRNICQIFVVTLIIGSQVKGNKRSLRNYSLQGPIPDFSRIPHLAYLDLSFNQLNESIPTNKLSDNITTIDLSNNKLTGTIPSNFSGLPRLQKL</sequence>
<gene>
    <name evidence="6" type="ORF">GLYMA_18G166300</name>
</gene>
<name>A0A0R0FBI5_SOYBN</name>